<keyword evidence="2" id="KW-1133">Transmembrane helix</keyword>
<reference evidence="5" key="1">
    <citation type="journal article" date="2019" name="Int. J. Syst. Evol. Microbiol.">
        <title>The Global Catalogue of Microorganisms (GCM) 10K type strain sequencing project: providing services to taxonomists for standard genome sequencing and annotation.</title>
        <authorList>
            <consortium name="The Broad Institute Genomics Platform"/>
            <consortium name="The Broad Institute Genome Sequencing Center for Infectious Disease"/>
            <person name="Wu L."/>
            <person name="Ma J."/>
        </authorList>
    </citation>
    <scope>NUCLEOTIDE SEQUENCE [LARGE SCALE GENOMIC DNA]</scope>
    <source>
        <strain evidence="5">JCM 16546</strain>
    </source>
</reference>
<evidence type="ECO:0000259" key="3">
    <source>
        <dbReference type="Pfam" id="PF11181"/>
    </source>
</evidence>
<feature type="transmembrane region" description="Helical" evidence="2">
    <location>
        <begin position="87"/>
        <end position="112"/>
    </location>
</feature>
<keyword evidence="2" id="KW-0472">Membrane</keyword>
<accession>A0ABP7B7V7</accession>
<keyword evidence="2" id="KW-0812">Transmembrane</keyword>
<evidence type="ECO:0000313" key="5">
    <source>
        <dbReference type="Proteomes" id="UP001410795"/>
    </source>
</evidence>
<dbReference type="EMBL" id="BAAAYV010000005">
    <property type="protein sequence ID" value="GAA3650903.1"/>
    <property type="molecule type" value="Genomic_DNA"/>
</dbReference>
<feature type="region of interest" description="Disordered" evidence="1">
    <location>
        <begin position="145"/>
        <end position="227"/>
    </location>
</feature>
<evidence type="ECO:0000313" key="4">
    <source>
        <dbReference type="EMBL" id="GAA3650903.1"/>
    </source>
</evidence>
<proteinExistence type="predicted"/>
<dbReference type="Proteomes" id="UP001410795">
    <property type="component" value="Unassembled WGS sequence"/>
</dbReference>
<feature type="transmembrane region" description="Helical" evidence="2">
    <location>
        <begin position="59"/>
        <end position="81"/>
    </location>
</feature>
<feature type="compositionally biased region" description="Low complexity" evidence="1">
    <location>
        <begin position="147"/>
        <end position="159"/>
    </location>
</feature>
<protein>
    <recommendedName>
        <fullName evidence="3">General stress protein 17M-like domain-containing protein</fullName>
    </recommendedName>
</protein>
<feature type="compositionally biased region" description="Low complexity" evidence="1">
    <location>
        <begin position="172"/>
        <end position="193"/>
    </location>
</feature>
<dbReference type="Pfam" id="PF11181">
    <property type="entry name" value="YflT"/>
    <property type="match status" value="1"/>
</dbReference>
<keyword evidence="5" id="KW-1185">Reference proteome</keyword>
<dbReference type="InterPro" id="IPR025889">
    <property type="entry name" value="GSP17M-like_dom"/>
</dbReference>
<evidence type="ECO:0000256" key="1">
    <source>
        <dbReference type="SAM" id="MobiDB-lite"/>
    </source>
</evidence>
<feature type="domain" description="General stress protein 17M-like" evidence="3">
    <location>
        <begin position="10"/>
        <end position="77"/>
    </location>
</feature>
<sequence length="227" mass="23599">MGRAFEVGETVASFKEYDAAQKAVSRLIAAEVPAADIAIVGTALRSIEKVTGRLGYAQAAWSGAVNGVLLGLLFAAMVVIWSPGLPISTFAGVLLVGIALGMLFRLISYALLRRRRDFASVMQVSADHYEVTVLPRSLGKARQELGAAARPSAPVPAASLDEPPRYGVRIDPSSGAAQTGGAQPPAAPAASPAYVPPGMEPRRDEATGDAQQSGDGEAPESRDTDRS</sequence>
<gene>
    <name evidence="4" type="ORF">GCM10022202_08180</name>
</gene>
<name>A0ABP7B7V7_9MICO</name>
<organism evidence="4 5">
    <name type="scientific">Microbacterium marinilacus</name>
    <dbReference type="NCBI Taxonomy" id="415209"/>
    <lineage>
        <taxon>Bacteria</taxon>
        <taxon>Bacillati</taxon>
        <taxon>Actinomycetota</taxon>
        <taxon>Actinomycetes</taxon>
        <taxon>Micrococcales</taxon>
        <taxon>Microbacteriaceae</taxon>
        <taxon>Microbacterium</taxon>
    </lineage>
</organism>
<evidence type="ECO:0000256" key="2">
    <source>
        <dbReference type="SAM" id="Phobius"/>
    </source>
</evidence>
<comment type="caution">
    <text evidence="4">The sequence shown here is derived from an EMBL/GenBank/DDBJ whole genome shotgun (WGS) entry which is preliminary data.</text>
</comment>